<accession>A0A3M6TSL2</accession>
<evidence type="ECO:0000256" key="1">
    <source>
        <dbReference type="SAM" id="MobiDB-lite"/>
    </source>
</evidence>
<protein>
    <submittedName>
        <fullName evidence="2">Uncharacterized protein</fullName>
    </submittedName>
</protein>
<keyword evidence="3" id="KW-1185">Reference proteome</keyword>
<dbReference type="EMBL" id="RCHS01003009">
    <property type="protein sequence ID" value="RMX44321.1"/>
    <property type="molecule type" value="Genomic_DNA"/>
</dbReference>
<sequence length="268" mass="29976">MEMEKSLNSSRNFKLPPIQGAVPAASILRQPPRPTWQQDQARANAVALPNHGASVKPRAVIHIPKDPFPGRYRSPHISHNISSVSTQRLASNAAIDEKYGDSKLDFAPRRHQLPQSYSVLPPIQKLKEPVDRGRQVTAAQDRTSRGEKENNNLNVTNKPIGDNSSQSDNQKSDDPRKVGNSNGKNGDKNCSRVEAGKDSSSRKKQKTDNQDNETGERKQSPTTLLFLKGKRKGRRVGVCVENEPALINITEQLKEIFLRRNMEEMYLI</sequence>
<feature type="region of interest" description="Disordered" evidence="1">
    <location>
        <begin position="66"/>
        <end position="85"/>
    </location>
</feature>
<organism evidence="2 3">
    <name type="scientific">Pocillopora damicornis</name>
    <name type="common">Cauliflower coral</name>
    <name type="synonym">Millepora damicornis</name>
    <dbReference type="NCBI Taxonomy" id="46731"/>
    <lineage>
        <taxon>Eukaryota</taxon>
        <taxon>Metazoa</taxon>
        <taxon>Cnidaria</taxon>
        <taxon>Anthozoa</taxon>
        <taxon>Hexacorallia</taxon>
        <taxon>Scleractinia</taxon>
        <taxon>Astrocoeniina</taxon>
        <taxon>Pocilloporidae</taxon>
        <taxon>Pocillopora</taxon>
    </lineage>
</organism>
<feature type="region of interest" description="Disordered" evidence="1">
    <location>
        <begin position="108"/>
        <end position="222"/>
    </location>
</feature>
<proteinExistence type="predicted"/>
<dbReference type="OrthoDB" id="5953027at2759"/>
<evidence type="ECO:0000313" key="3">
    <source>
        <dbReference type="Proteomes" id="UP000275408"/>
    </source>
</evidence>
<feature type="compositionally biased region" description="Basic and acidic residues" evidence="1">
    <location>
        <begin position="185"/>
        <end position="219"/>
    </location>
</feature>
<name>A0A3M6TSL2_POCDA</name>
<evidence type="ECO:0000313" key="2">
    <source>
        <dbReference type="EMBL" id="RMX44321.1"/>
    </source>
</evidence>
<dbReference type="AlphaFoldDB" id="A0A3M6TSL2"/>
<comment type="caution">
    <text evidence="2">The sequence shown here is derived from an EMBL/GenBank/DDBJ whole genome shotgun (WGS) entry which is preliminary data.</text>
</comment>
<gene>
    <name evidence="2" type="ORF">pdam_00018858</name>
</gene>
<dbReference type="Proteomes" id="UP000275408">
    <property type="component" value="Unassembled WGS sequence"/>
</dbReference>
<feature type="compositionally biased region" description="Basic and acidic residues" evidence="1">
    <location>
        <begin position="125"/>
        <end position="134"/>
    </location>
</feature>
<reference evidence="2 3" key="1">
    <citation type="journal article" date="2018" name="Sci. Rep.">
        <title>Comparative analysis of the Pocillopora damicornis genome highlights role of immune system in coral evolution.</title>
        <authorList>
            <person name="Cunning R."/>
            <person name="Bay R.A."/>
            <person name="Gillette P."/>
            <person name="Baker A.C."/>
            <person name="Traylor-Knowles N."/>
        </authorList>
    </citation>
    <scope>NUCLEOTIDE SEQUENCE [LARGE SCALE GENOMIC DNA]</scope>
    <source>
        <strain evidence="2">RSMAS</strain>
        <tissue evidence="2">Whole animal</tissue>
    </source>
</reference>